<evidence type="ECO:0000313" key="1">
    <source>
        <dbReference type="EMBL" id="KAF2029566.1"/>
    </source>
</evidence>
<gene>
    <name evidence="1" type="ORF">EK21DRAFT_112776</name>
</gene>
<dbReference type="Proteomes" id="UP000799777">
    <property type="component" value="Unassembled WGS sequence"/>
</dbReference>
<accession>A0A9P4LJT8</accession>
<evidence type="ECO:0000313" key="2">
    <source>
        <dbReference type="Proteomes" id="UP000799777"/>
    </source>
</evidence>
<protein>
    <submittedName>
        <fullName evidence="1">Uncharacterized protein</fullName>
    </submittedName>
</protein>
<keyword evidence="2" id="KW-1185">Reference proteome</keyword>
<dbReference type="AlphaFoldDB" id="A0A9P4LJT8"/>
<comment type="caution">
    <text evidence="1">The sequence shown here is derived from an EMBL/GenBank/DDBJ whole genome shotgun (WGS) entry which is preliminary data.</text>
</comment>
<name>A0A9P4LJT8_9PLEO</name>
<organism evidence="1 2">
    <name type="scientific">Setomelanomma holmii</name>
    <dbReference type="NCBI Taxonomy" id="210430"/>
    <lineage>
        <taxon>Eukaryota</taxon>
        <taxon>Fungi</taxon>
        <taxon>Dikarya</taxon>
        <taxon>Ascomycota</taxon>
        <taxon>Pezizomycotina</taxon>
        <taxon>Dothideomycetes</taxon>
        <taxon>Pleosporomycetidae</taxon>
        <taxon>Pleosporales</taxon>
        <taxon>Pleosporineae</taxon>
        <taxon>Phaeosphaeriaceae</taxon>
        <taxon>Setomelanomma</taxon>
    </lineage>
</organism>
<sequence length="192" mass="21744">MFLEATRSTIVLNTDGSEWLHYAKLAPKMPFRVHFNVQWVAPVRSDGVDLKAFLDHCRGIPDAQMIFERTPLPAVHNEKLVEALNAMCKASLGPETTAEKEWQTYYNSAIEGLTVTTQGYSPWRDADDNHRLSSGILNIYIKDEHKTSWMQQGGWITSTVQHWMSAVGLPGTRHGVYVNDIDSTYAKLYTEV</sequence>
<proteinExistence type="predicted"/>
<reference evidence="1" key="1">
    <citation type="journal article" date="2020" name="Stud. Mycol.">
        <title>101 Dothideomycetes genomes: a test case for predicting lifestyles and emergence of pathogens.</title>
        <authorList>
            <person name="Haridas S."/>
            <person name="Albert R."/>
            <person name="Binder M."/>
            <person name="Bloem J."/>
            <person name="Labutti K."/>
            <person name="Salamov A."/>
            <person name="Andreopoulos B."/>
            <person name="Baker S."/>
            <person name="Barry K."/>
            <person name="Bills G."/>
            <person name="Bluhm B."/>
            <person name="Cannon C."/>
            <person name="Castanera R."/>
            <person name="Culley D."/>
            <person name="Daum C."/>
            <person name="Ezra D."/>
            <person name="Gonzalez J."/>
            <person name="Henrissat B."/>
            <person name="Kuo A."/>
            <person name="Liang C."/>
            <person name="Lipzen A."/>
            <person name="Lutzoni F."/>
            <person name="Magnuson J."/>
            <person name="Mondo S."/>
            <person name="Nolan M."/>
            <person name="Ohm R."/>
            <person name="Pangilinan J."/>
            <person name="Park H.-J."/>
            <person name="Ramirez L."/>
            <person name="Alfaro M."/>
            <person name="Sun H."/>
            <person name="Tritt A."/>
            <person name="Yoshinaga Y."/>
            <person name="Zwiers L.-H."/>
            <person name="Turgeon B."/>
            <person name="Goodwin S."/>
            <person name="Spatafora J."/>
            <person name="Crous P."/>
            <person name="Grigoriev I."/>
        </authorList>
    </citation>
    <scope>NUCLEOTIDE SEQUENCE</scope>
    <source>
        <strain evidence="1">CBS 110217</strain>
    </source>
</reference>
<dbReference type="EMBL" id="ML978199">
    <property type="protein sequence ID" value="KAF2029566.1"/>
    <property type="molecule type" value="Genomic_DNA"/>
</dbReference>